<feature type="domain" description="SCP" evidence="2">
    <location>
        <begin position="56"/>
        <end position="162"/>
    </location>
</feature>
<evidence type="ECO:0000313" key="3">
    <source>
        <dbReference type="EMBL" id="MDN4473328.1"/>
    </source>
</evidence>
<proteinExistence type="predicted"/>
<feature type="transmembrane region" description="Helical" evidence="1">
    <location>
        <begin position="21"/>
        <end position="42"/>
    </location>
</feature>
<keyword evidence="1" id="KW-0472">Membrane</keyword>
<dbReference type="Proteomes" id="UP001172738">
    <property type="component" value="Unassembled WGS sequence"/>
</dbReference>
<dbReference type="InterPro" id="IPR014044">
    <property type="entry name" value="CAP_dom"/>
</dbReference>
<dbReference type="Pfam" id="PF00188">
    <property type="entry name" value="CAP"/>
    <property type="match status" value="1"/>
</dbReference>
<evidence type="ECO:0000259" key="2">
    <source>
        <dbReference type="Pfam" id="PF00188"/>
    </source>
</evidence>
<comment type="caution">
    <text evidence="3">The sequence shown here is derived from an EMBL/GenBank/DDBJ whole genome shotgun (WGS) entry which is preliminary data.</text>
</comment>
<keyword evidence="1" id="KW-1133">Transmembrane helix</keyword>
<keyword evidence="4" id="KW-1185">Reference proteome</keyword>
<name>A0ABT8G2K6_9MICO</name>
<evidence type="ECO:0000313" key="4">
    <source>
        <dbReference type="Proteomes" id="UP001172738"/>
    </source>
</evidence>
<accession>A0ABT8G2K6</accession>
<dbReference type="EMBL" id="JAUHPV010000005">
    <property type="protein sequence ID" value="MDN4473328.1"/>
    <property type="molecule type" value="Genomic_DNA"/>
</dbReference>
<sequence>MGMESATESRAQLHRRKIRRRWILGGIAAIALVVVVAFGRIVDRVPVADEYENRLLTALNDTRVEAGLTPVTLNECVSQEAAAAAEVYESSLRVETFVTEVPCEGATVIGELAIRGRNSPEYAVENWQRSSYRRDIAFSADADQVGLGCRTYEIDIDRYVTCSIVVVDSATS</sequence>
<dbReference type="InterPro" id="IPR035940">
    <property type="entry name" value="CAP_sf"/>
</dbReference>
<reference evidence="3" key="1">
    <citation type="submission" date="2023-06" db="EMBL/GenBank/DDBJ databases">
        <title>SYSU T00b26.</title>
        <authorList>
            <person name="Gao L."/>
            <person name="Fang B.-Z."/>
            <person name="Li W.-J."/>
        </authorList>
    </citation>
    <scope>NUCLEOTIDE SEQUENCE</scope>
    <source>
        <strain evidence="3">SYSU T00b26</strain>
    </source>
</reference>
<keyword evidence="1" id="KW-0812">Transmembrane</keyword>
<dbReference type="Gene3D" id="3.40.33.10">
    <property type="entry name" value="CAP"/>
    <property type="match status" value="1"/>
</dbReference>
<protein>
    <recommendedName>
        <fullName evidence="2">SCP domain-containing protein</fullName>
    </recommendedName>
</protein>
<gene>
    <name evidence="3" type="ORF">QQX04_10030</name>
</gene>
<organism evidence="3 4">
    <name type="scientific">Demequina zhanjiangensis</name>
    <dbReference type="NCBI Taxonomy" id="3051659"/>
    <lineage>
        <taxon>Bacteria</taxon>
        <taxon>Bacillati</taxon>
        <taxon>Actinomycetota</taxon>
        <taxon>Actinomycetes</taxon>
        <taxon>Micrococcales</taxon>
        <taxon>Demequinaceae</taxon>
        <taxon>Demequina</taxon>
    </lineage>
</organism>
<evidence type="ECO:0000256" key="1">
    <source>
        <dbReference type="SAM" id="Phobius"/>
    </source>
</evidence>